<dbReference type="AlphaFoldDB" id="A0AAX4J945"/>
<evidence type="ECO:0000313" key="1">
    <source>
        <dbReference type="EMBL" id="WUR02407.1"/>
    </source>
</evidence>
<sequence length="284" mass="34012">MLSFKEKIDLVKKLKREKLDLSEIDKYLEYLKNKSLVKPVFKKIIISLIELDVEISSLYDTISDEDWNDIISEFETPIEKPLYGLIRDKIRIFISAYIKIDQIIENINCNLLLDCLSLIPLSKTNTVQFLFFRLALQKSRPVLYFLFENVKSNPIVYIPYFTSFVTRCKINNKNAILQFIKYVEELKIGTGLNFVLAAQGLIYICCFHREYIEKCSHIFDKIFKNNIYIYMNENIIEIFCSITKYEYKFFKSFDNFSLFYFPFDKSLFDQVHELYSEKYREFKK</sequence>
<dbReference type="KEGG" id="vnx:VNE69_01344"/>
<gene>
    <name evidence="1" type="ORF">VNE69_01344</name>
</gene>
<dbReference type="RefSeq" id="XP_065328552.1">
    <property type="nucleotide sequence ID" value="XM_065472480.1"/>
</dbReference>
<name>A0AAX4J945_9MICR</name>
<proteinExistence type="predicted"/>
<dbReference type="GeneID" id="90540208"/>
<dbReference type="EMBL" id="CP142726">
    <property type="protein sequence ID" value="WUR02407.1"/>
    <property type="molecule type" value="Genomic_DNA"/>
</dbReference>
<reference evidence="1" key="1">
    <citation type="journal article" date="2024" name="BMC Genomics">
        <title>Functional annotation of a divergent genome using sequence and structure-based similarity.</title>
        <authorList>
            <person name="Svedberg D."/>
            <person name="Winiger R.R."/>
            <person name="Berg A."/>
            <person name="Sharma H."/>
            <person name="Tellgren-Roth C."/>
            <person name="Debrunner-Vossbrinck B.A."/>
            <person name="Vossbrinck C.R."/>
            <person name="Barandun J."/>
        </authorList>
    </citation>
    <scope>NUCLEOTIDE SEQUENCE</scope>
    <source>
        <strain evidence="1">Illinois isolate</strain>
    </source>
</reference>
<accession>A0AAX4J945</accession>
<dbReference type="Proteomes" id="UP001334084">
    <property type="component" value="Chromosome 1"/>
</dbReference>
<organism evidence="1 2">
    <name type="scientific">Vairimorpha necatrix</name>
    <dbReference type="NCBI Taxonomy" id="6039"/>
    <lineage>
        <taxon>Eukaryota</taxon>
        <taxon>Fungi</taxon>
        <taxon>Fungi incertae sedis</taxon>
        <taxon>Microsporidia</taxon>
        <taxon>Nosematidae</taxon>
        <taxon>Vairimorpha</taxon>
    </lineage>
</organism>
<keyword evidence="2" id="KW-1185">Reference proteome</keyword>
<evidence type="ECO:0000313" key="2">
    <source>
        <dbReference type="Proteomes" id="UP001334084"/>
    </source>
</evidence>
<protein>
    <submittedName>
        <fullName evidence="1">Uncharacterized protein</fullName>
    </submittedName>
</protein>